<accession>A0A0A1UJB2</accession>
<evidence type="ECO:0000313" key="3">
    <source>
        <dbReference type="Proteomes" id="UP000030108"/>
    </source>
</evidence>
<name>A0A0A1UJB2_9AGAM</name>
<dbReference type="OrthoDB" id="3265803at2759"/>
<feature type="non-terminal residue" evidence="2">
    <location>
        <position position="222"/>
    </location>
</feature>
<protein>
    <submittedName>
        <fullName evidence="2">Uncharacterized protein</fullName>
    </submittedName>
</protein>
<dbReference type="AlphaFoldDB" id="A0A0A1UJB2"/>
<proteinExistence type="predicted"/>
<reference evidence="3" key="1">
    <citation type="journal article" date="2014" name="Genome Announc.">
        <title>Draft genome sequence of the plant-pathogenic soil fungus Rhizoctonia solani anastomosis group 3 strain Rhs1AP.</title>
        <authorList>
            <person name="Cubeta M.A."/>
            <person name="Thomas E."/>
            <person name="Dean R.A."/>
            <person name="Jabaji S."/>
            <person name="Neate S.M."/>
            <person name="Tavantzis S."/>
            <person name="Toda T."/>
            <person name="Vilgalys R."/>
            <person name="Bharathan N."/>
            <person name="Fedorova-Abrams N."/>
            <person name="Pakala S.B."/>
            <person name="Pakala S.M."/>
            <person name="Zafar N."/>
            <person name="Joardar V."/>
            <person name="Losada L."/>
            <person name="Nierman W.C."/>
        </authorList>
    </citation>
    <scope>NUCLEOTIDE SEQUENCE [LARGE SCALE GENOMIC DNA]</scope>
    <source>
        <strain evidence="3">AG-3</strain>
    </source>
</reference>
<evidence type="ECO:0000313" key="2">
    <source>
        <dbReference type="EMBL" id="EUC58955.1"/>
    </source>
</evidence>
<organism evidence="2 3">
    <name type="scientific">Rhizoctonia solani AG-3 Rhs1AP</name>
    <dbReference type="NCBI Taxonomy" id="1086054"/>
    <lineage>
        <taxon>Eukaryota</taxon>
        <taxon>Fungi</taxon>
        <taxon>Dikarya</taxon>
        <taxon>Basidiomycota</taxon>
        <taxon>Agaricomycotina</taxon>
        <taxon>Agaricomycetes</taxon>
        <taxon>Cantharellales</taxon>
        <taxon>Ceratobasidiaceae</taxon>
        <taxon>Rhizoctonia</taxon>
    </lineage>
</organism>
<sequence>MAATPHTLRQQHQAPPRRKPSTPHAKSPPVKSLNPVRLVVQLKRDPTPSIQDLPAQEIFCRLSASSAKVPNAPTPLGVQWNRKNNMIISFPAGTTRTAVKLLYPSIHSLVGSEDEHIIRFDVPWSKVHLAGILARDCLDLPITSEAELRHTLLLNPALQALSITIQPTWLKKPESITGTHTSAVIGFEDPDGSIKRALLKSTIFAFGETVTVKNWYDQLPAK</sequence>
<evidence type="ECO:0000256" key="1">
    <source>
        <dbReference type="SAM" id="MobiDB-lite"/>
    </source>
</evidence>
<gene>
    <name evidence="2" type="ORF">RSOL_287940</name>
</gene>
<dbReference type="EMBL" id="JATN01000321">
    <property type="protein sequence ID" value="EUC58955.1"/>
    <property type="molecule type" value="Genomic_DNA"/>
</dbReference>
<feature type="region of interest" description="Disordered" evidence="1">
    <location>
        <begin position="1"/>
        <end position="33"/>
    </location>
</feature>
<dbReference type="Proteomes" id="UP000030108">
    <property type="component" value="Unassembled WGS sequence"/>
</dbReference>
<comment type="caution">
    <text evidence="2">The sequence shown here is derived from an EMBL/GenBank/DDBJ whole genome shotgun (WGS) entry which is preliminary data.</text>
</comment>